<dbReference type="EMBL" id="FQXJ01000010">
    <property type="protein sequence ID" value="SHI20006.1"/>
    <property type="molecule type" value="Genomic_DNA"/>
</dbReference>
<dbReference type="STRING" id="1121420.SAMN02746098_03034"/>
<name>A0A1M5Z6W3_9FIRM</name>
<organism evidence="5 6">
    <name type="scientific">Desulfosporosinus lacus DSM 15449</name>
    <dbReference type="NCBI Taxonomy" id="1121420"/>
    <lineage>
        <taxon>Bacteria</taxon>
        <taxon>Bacillati</taxon>
        <taxon>Bacillota</taxon>
        <taxon>Clostridia</taxon>
        <taxon>Eubacteriales</taxon>
        <taxon>Desulfitobacteriaceae</taxon>
        <taxon>Desulfosporosinus</taxon>
    </lineage>
</organism>
<sequence length="268" mass="29715">MSIEVRNLEAGYALKPILRDVSMRIEEGKICALLGRNGSGKTTLLRCLNALITPTQGQVYLRGQDIARLSRVEIARMVSVVPQSTSAPFNYPCLEVVLMGEAARLNLWSAPGEAARQRAKGVFKQIGIEHLLDHDYNGISGGEQQLVLLARALFQDTPYMLLDEPNSHLDFSNQHHMMSLMRQLAKQHGITMLITLHDPNLAVYYCDEIVLMQQGRLVCQGPTLEVLTDFNLCAIYGNNIQTDHTSRGMQVVVPKAIVMGAVEQTLVC</sequence>
<dbReference type="Gene3D" id="3.40.50.300">
    <property type="entry name" value="P-loop containing nucleotide triphosphate hydrolases"/>
    <property type="match status" value="1"/>
</dbReference>
<dbReference type="InterPro" id="IPR017871">
    <property type="entry name" value="ABC_transporter-like_CS"/>
</dbReference>
<feature type="domain" description="ABC transporter" evidence="4">
    <location>
        <begin position="3"/>
        <end position="239"/>
    </location>
</feature>
<evidence type="ECO:0000256" key="1">
    <source>
        <dbReference type="ARBA" id="ARBA00022448"/>
    </source>
</evidence>
<dbReference type="SUPFAM" id="SSF52540">
    <property type="entry name" value="P-loop containing nucleoside triphosphate hydrolases"/>
    <property type="match status" value="1"/>
</dbReference>
<keyword evidence="6" id="KW-1185">Reference proteome</keyword>
<evidence type="ECO:0000256" key="3">
    <source>
        <dbReference type="ARBA" id="ARBA00022840"/>
    </source>
</evidence>
<proteinExistence type="predicted"/>
<keyword evidence="1" id="KW-0813">Transport</keyword>
<dbReference type="Pfam" id="PF00005">
    <property type="entry name" value="ABC_tran"/>
    <property type="match status" value="1"/>
</dbReference>
<reference evidence="6" key="1">
    <citation type="submission" date="2016-11" db="EMBL/GenBank/DDBJ databases">
        <authorList>
            <person name="Varghese N."/>
            <person name="Submissions S."/>
        </authorList>
    </citation>
    <scope>NUCLEOTIDE SEQUENCE [LARGE SCALE GENOMIC DNA]</scope>
    <source>
        <strain evidence="6">DSM 15449</strain>
    </source>
</reference>
<gene>
    <name evidence="5" type="ORF">SAMN02746098_03034</name>
</gene>
<dbReference type="SMART" id="SM00382">
    <property type="entry name" value="AAA"/>
    <property type="match status" value="1"/>
</dbReference>
<dbReference type="PANTHER" id="PTHR42794:SF2">
    <property type="entry name" value="ABC TRANSPORTER ATP-BINDING PROTEIN"/>
    <property type="match status" value="1"/>
</dbReference>
<dbReference type="InterPro" id="IPR027417">
    <property type="entry name" value="P-loop_NTPase"/>
</dbReference>
<evidence type="ECO:0000313" key="6">
    <source>
        <dbReference type="Proteomes" id="UP000183954"/>
    </source>
</evidence>
<dbReference type="OrthoDB" id="9799337at2"/>
<dbReference type="InterPro" id="IPR003439">
    <property type="entry name" value="ABC_transporter-like_ATP-bd"/>
</dbReference>
<dbReference type="PROSITE" id="PS00211">
    <property type="entry name" value="ABC_TRANSPORTER_1"/>
    <property type="match status" value="1"/>
</dbReference>
<dbReference type="CDD" id="cd03214">
    <property type="entry name" value="ABC_Iron-Siderophores_B12_Hemin"/>
    <property type="match status" value="1"/>
</dbReference>
<evidence type="ECO:0000259" key="4">
    <source>
        <dbReference type="PROSITE" id="PS50893"/>
    </source>
</evidence>
<accession>A0A1M5Z6W3</accession>
<dbReference type="GO" id="GO:0016887">
    <property type="term" value="F:ATP hydrolysis activity"/>
    <property type="evidence" value="ECO:0007669"/>
    <property type="project" value="InterPro"/>
</dbReference>
<protein>
    <submittedName>
        <fullName evidence="5">Iron complex transport system ATP-binding protein</fullName>
    </submittedName>
</protein>
<dbReference type="GO" id="GO:0005524">
    <property type="term" value="F:ATP binding"/>
    <property type="evidence" value="ECO:0007669"/>
    <property type="project" value="UniProtKB-KW"/>
</dbReference>
<evidence type="ECO:0000313" key="5">
    <source>
        <dbReference type="EMBL" id="SHI20006.1"/>
    </source>
</evidence>
<dbReference type="FunFam" id="3.40.50.300:FF:000134">
    <property type="entry name" value="Iron-enterobactin ABC transporter ATP-binding protein"/>
    <property type="match status" value="1"/>
</dbReference>
<dbReference type="AlphaFoldDB" id="A0A1M5Z6W3"/>
<dbReference type="InterPro" id="IPR003593">
    <property type="entry name" value="AAA+_ATPase"/>
</dbReference>
<dbReference type="PANTHER" id="PTHR42794">
    <property type="entry name" value="HEMIN IMPORT ATP-BINDING PROTEIN HMUV"/>
    <property type="match status" value="1"/>
</dbReference>
<keyword evidence="3 5" id="KW-0067">ATP-binding</keyword>
<keyword evidence="2" id="KW-0547">Nucleotide-binding</keyword>
<dbReference type="Proteomes" id="UP000183954">
    <property type="component" value="Unassembled WGS sequence"/>
</dbReference>
<dbReference type="RefSeq" id="WP_073030560.1">
    <property type="nucleotide sequence ID" value="NZ_FQXJ01000010.1"/>
</dbReference>
<dbReference type="PROSITE" id="PS50893">
    <property type="entry name" value="ABC_TRANSPORTER_2"/>
    <property type="match status" value="1"/>
</dbReference>
<evidence type="ECO:0000256" key="2">
    <source>
        <dbReference type="ARBA" id="ARBA00022741"/>
    </source>
</evidence>